<evidence type="ECO:0000313" key="3">
    <source>
        <dbReference type="Proteomes" id="UP000234275"/>
    </source>
</evidence>
<keyword evidence="3" id="KW-1185">Reference proteome</keyword>
<sequence>MQIRYFAADETQPYLNASVDDQFHFNILTKSDLEALGDIDVQSRERQKIFDHQSGSTYVVGDVVKLRIFRDGDIRSHDRDFYVLLSDHDHLESGLHAILTPFCFPSENEYSNGDQVAVIRVKPPTEEEKKKQEENEKRRREAAEERDRKRREQEKAQNQPTR</sequence>
<feature type="compositionally biased region" description="Basic and acidic residues" evidence="1">
    <location>
        <begin position="123"/>
        <end position="155"/>
    </location>
</feature>
<evidence type="ECO:0000256" key="1">
    <source>
        <dbReference type="SAM" id="MobiDB-lite"/>
    </source>
</evidence>
<comment type="caution">
    <text evidence="2">The sequence shown here is derived from an EMBL/GenBank/DDBJ whole genome shotgun (WGS) entry which is preliminary data.</text>
</comment>
<accession>A0A2I2GMJ0</accession>
<dbReference type="Proteomes" id="UP000234275">
    <property type="component" value="Unassembled WGS sequence"/>
</dbReference>
<dbReference type="AlphaFoldDB" id="A0A2I2GMJ0"/>
<dbReference type="GeneID" id="36560346"/>
<reference evidence="2 3" key="1">
    <citation type="submission" date="2016-12" db="EMBL/GenBank/DDBJ databases">
        <title>The genomes of Aspergillus section Nigri reveals drivers in fungal speciation.</title>
        <authorList>
            <consortium name="DOE Joint Genome Institute"/>
            <person name="Vesth T.C."/>
            <person name="Nybo J."/>
            <person name="Theobald S."/>
            <person name="Brandl J."/>
            <person name="Frisvad J.C."/>
            <person name="Nielsen K.F."/>
            <person name="Lyhne E.K."/>
            <person name="Kogle M.E."/>
            <person name="Kuo A."/>
            <person name="Riley R."/>
            <person name="Clum A."/>
            <person name="Nolan M."/>
            <person name="Lipzen A."/>
            <person name="Salamov A."/>
            <person name="Henrissat B."/>
            <person name="Wiebenga A."/>
            <person name="De Vries R.P."/>
            <person name="Grigoriev I.V."/>
            <person name="Mortensen U.H."/>
            <person name="Andersen M.R."/>
            <person name="Baker S.E."/>
        </authorList>
    </citation>
    <scope>NUCLEOTIDE SEQUENCE [LARGE SCALE GENOMIC DNA]</scope>
    <source>
        <strain evidence="2 3">IBT 23096</strain>
    </source>
</reference>
<protein>
    <submittedName>
        <fullName evidence="2">Uncharacterized protein</fullName>
    </submittedName>
</protein>
<gene>
    <name evidence="2" type="ORF">P170DRAFT_469569</name>
</gene>
<dbReference type="RefSeq" id="XP_024709404.1">
    <property type="nucleotide sequence ID" value="XM_024852648.1"/>
</dbReference>
<dbReference type="VEuPathDB" id="FungiDB:P170DRAFT_469569"/>
<organism evidence="2 3">
    <name type="scientific">Aspergillus steynii IBT 23096</name>
    <dbReference type="NCBI Taxonomy" id="1392250"/>
    <lineage>
        <taxon>Eukaryota</taxon>
        <taxon>Fungi</taxon>
        <taxon>Dikarya</taxon>
        <taxon>Ascomycota</taxon>
        <taxon>Pezizomycotina</taxon>
        <taxon>Eurotiomycetes</taxon>
        <taxon>Eurotiomycetidae</taxon>
        <taxon>Eurotiales</taxon>
        <taxon>Aspergillaceae</taxon>
        <taxon>Aspergillus</taxon>
        <taxon>Aspergillus subgen. Circumdati</taxon>
    </lineage>
</organism>
<feature type="region of interest" description="Disordered" evidence="1">
    <location>
        <begin position="121"/>
        <end position="162"/>
    </location>
</feature>
<dbReference type="EMBL" id="MSFO01000001">
    <property type="protein sequence ID" value="PLB54102.1"/>
    <property type="molecule type" value="Genomic_DNA"/>
</dbReference>
<name>A0A2I2GMJ0_9EURO</name>
<dbReference type="OrthoDB" id="4500340at2759"/>
<evidence type="ECO:0000313" key="2">
    <source>
        <dbReference type="EMBL" id="PLB54102.1"/>
    </source>
</evidence>
<proteinExistence type="predicted"/>